<comment type="caution">
    <text evidence="1">The sequence shown here is derived from an EMBL/GenBank/DDBJ whole genome shotgun (WGS) entry which is preliminary data.</text>
</comment>
<organism evidence="1">
    <name type="scientific">marine sediment metagenome</name>
    <dbReference type="NCBI Taxonomy" id="412755"/>
    <lineage>
        <taxon>unclassified sequences</taxon>
        <taxon>metagenomes</taxon>
        <taxon>ecological metagenomes</taxon>
    </lineage>
</organism>
<dbReference type="InterPro" id="IPR029045">
    <property type="entry name" value="ClpP/crotonase-like_dom_sf"/>
</dbReference>
<name>A0A0F9B0M1_9ZZZZ</name>
<reference evidence="1" key="1">
    <citation type="journal article" date="2015" name="Nature">
        <title>Complex archaea that bridge the gap between prokaryotes and eukaryotes.</title>
        <authorList>
            <person name="Spang A."/>
            <person name="Saw J.H."/>
            <person name="Jorgensen S.L."/>
            <person name="Zaremba-Niedzwiedzka K."/>
            <person name="Martijn J."/>
            <person name="Lind A.E."/>
            <person name="van Eijk R."/>
            <person name="Schleper C."/>
            <person name="Guy L."/>
            <person name="Ettema T.J."/>
        </authorList>
    </citation>
    <scope>NUCLEOTIDE SEQUENCE</scope>
</reference>
<evidence type="ECO:0000313" key="1">
    <source>
        <dbReference type="EMBL" id="KKL15449.1"/>
    </source>
</evidence>
<gene>
    <name evidence="1" type="ORF">LCGC14_2505500</name>
</gene>
<dbReference type="Gene3D" id="3.90.226.10">
    <property type="entry name" value="2-enoyl-CoA Hydratase, Chain A, domain 1"/>
    <property type="match status" value="1"/>
</dbReference>
<dbReference type="EMBL" id="LAZR01040060">
    <property type="protein sequence ID" value="KKL15449.1"/>
    <property type="molecule type" value="Genomic_DNA"/>
</dbReference>
<dbReference type="AlphaFoldDB" id="A0A0F9B0M1"/>
<sequence>MPVFAVCDVRLAAPGTIFMVHETSLWKWPGRETASDICSQTESMQLLREHYIGKLAVHSKLDRVKWEKLEYKTTWFSAEKATN</sequence>
<accession>A0A0F9B0M1</accession>
<dbReference type="SUPFAM" id="SSF52096">
    <property type="entry name" value="ClpP/crotonase"/>
    <property type="match status" value="1"/>
</dbReference>
<protein>
    <submittedName>
        <fullName evidence="1">Uncharacterized protein</fullName>
    </submittedName>
</protein>
<proteinExistence type="predicted"/>